<accession>A0A0U9HQF5</accession>
<evidence type="ECO:0008006" key="3">
    <source>
        <dbReference type="Google" id="ProtNLM"/>
    </source>
</evidence>
<organism evidence="1 2">
    <name type="scientific">Thermodesulfovibrio aggregans</name>
    <dbReference type="NCBI Taxonomy" id="86166"/>
    <lineage>
        <taxon>Bacteria</taxon>
        <taxon>Pseudomonadati</taxon>
        <taxon>Nitrospirota</taxon>
        <taxon>Thermodesulfovibrionia</taxon>
        <taxon>Thermodesulfovibrionales</taxon>
        <taxon>Thermodesulfovibrionaceae</taxon>
        <taxon>Thermodesulfovibrio</taxon>
    </lineage>
</organism>
<protein>
    <recommendedName>
        <fullName evidence="3">Right-handed parallel beta-helix repeat-containing protein</fullName>
    </recommendedName>
</protein>
<dbReference type="RefSeq" id="WP_059176444.1">
    <property type="nucleotide sequence ID" value="NZ_BCNO01000001.1"/>
</dbReference>
<sequence>MKRKGIFIIAILSLIVLSTLPSKVFSATYYVRPDGGTAKQCTGLVDKPYPGSGINQPCAWSHPFWALKIEGGLPRWRLSSGDTLIIKSGSYMMGYGAPNTGWCDRAFSWDCVLPPLPSNVRILGEGWDKGCPNPPELWATERALQIFNLTGSNKVILACLDLTDHASCADFHKNRNARCQRENPPFGHWGERGIFAKDSQNVTLQDLNIHGFAVEGIKAGRISNWRLLRVRIAGNGWSGWDGDLQEDRGSSNSGEIRFSQVTIEWNGCVETYPDRQPSYCWAQSAGGYGDGVGTGRTGGHWIIEDSIFRYNTSDGLDLLYVGVGIPNTFVELHRVQAYGNAGNQIKIGGQSLIDNSLIIGNCNYFTGKPFAPDMGDVNSGDACRAGGASVSLSAGPNNKNYVVNSTIIGEGWAMTEILCQTNDFPDAPPCKGNERLYLVNNIFYAFPNVTKVGDWPDLIGDGDPGKFTRPETIHHNLFYRVQIDVPVGVTNINADPLFVRFNDINNIDAHLKIGSPAIDRGLNVGELGGRIPNYDLEGKVRPAGAGVDLGAYEFYP</sequence>
<evidence type="ECO:0000313" key="2">
    <source>
        <dbReference type="Proteomes" id="UP000054976"/>
    </source>
</evidence>
<dbReference type="InterPro" id="IPR011050">
    <property type="entry name" value="Pectin_lyase_fold/virulence"/>
</dbReference>
<dbReference type="Proteomes" id="UP000054976">
    <property type="component" value="Unassembled WGS sequence"/>
</dbReference>
<dbReference type="OrthoDB" id="6016406at2"/>
<dbReference type="InterPro" id="IPR012334">
    <property type="entry name" value="Pectin_lyas_fold"/>
</dbReference>
<dbReference type="InterPro" id="IPR059226">
    <property type="entry name" value="Choice_anch_Q_dom"/>
</dbReference>
<proteinExistence type="predicted"/>
<dbReference type="NCBIfam" id="NF041518">
    <property type="entry name" value="choice_anch_Q"/>
    <property type="match status" value="1"/>
</dbReference>
<dbReference type="EMBL" id="BCNO01000001">
    <property type="protein sequence ID" value="GAQ95044.1"/>
    <property type="molecule type" value="Genomic_DNA"/>
</dbReference>
<comment type="caution">
    <text evidence="1">The sequence shown here is derived from an EMBL/GenBank/DDBJ whole genome shotgun (WGS) entry which is preliminary data.</text>
</comment>
<gene>
    <name evidence="1" type="ORF">TAGGR_11244</name>
</gene>
<dbReference type="STRING" id="86166.TAGGR_11244"/>
<dbReference type="SUPFAM" id="SSF51126">
    <property type="entry name" value="Pectin lyase-like"/>
    <property type="match status" value="1"/>
</dbReference>
<name>A0A0U9HQF5_9BACT</name>
<reference evidence="2" key="1">
    <citation type="submission" date="2016-01" db="EMBL/GenBank/DDBJ databases">
        <title>Draft genome sequence of Thermodesulfovibrio aggregans strain TGE-P1.</title>
        <authorList>
            <person name="Sekiguchi Y."/>
            <person name="Ohashi A."/>
            <person name="Matsuura N."/>
            <person name="Tourlousse M.D."/>
        </authorList>
    </citation>
    <scope>NUCLEOTIDE SEQUENCE [LARGE SCALE GENOMIC DNA]</scope>
    <source>
        <strain evidence="2">TGE-P1</strain>
    </source>
</reference>
<keyword evidence="2" id="KW-1185">Reference proteome</keyword>
<dbReference type="Gene3D" id="2.160.20.10">
    <property type="entry name" value="Single-stranded right-handed beta-helix, Pectin lyase-like"/>
    <property type="match status" value="1"/>
</dbReference>
<dbReference type="AlphaFoldDB" id="A0A0U9HQF5"/>
<evidence type="ECO:0000313" key="1">
    <source>
        <dbReference type="EMBL" id="GAQ95044.1"/>
    </source>
</evidence>